<proteinExistence type="predicted"/>
<organism evidence="1 2">
    <name type="scientific">Entomophthora muscae</name>
    <dbReference type="NCBI Taxonomy" id="34485"/>
    <lineage>
        <taxon>Eukaryota</taxon>
        <taxon>Fungi</taxon>
        <taxon>Fungi incertae sedis</taxon>
        <taxon>Zoopagomycota</taxon>
        <taxon>Entomophthoromycotina</taxon>
        <taxon>Entomophthoromycetes</taxon>
        <taxon>Entomophthorales</taxon>
        <taxon>Entomophthoraceae</taxon>
        <taxon>Entomophthora</taxon>
    </lineage>
</organism>
<keyword evidence="2" id="KW-1185">Reference proteome</keyword>
<comment type="caution">
    <text evidence="1">The sequence shown here is derived from an EMBL/GenBank/DDBJ whole genome shotgun (WGS) entry which is preliminary data.</text>
</comment>
<sequence length="91" mass="10383">MFFEGLPFILPSPKGWHTLDWHLVENPPDASRVALVPEEEYLLPLESVFVVSDSLILGESEKRKWGRANGAITANAVIVPFLFRRSPRHRM</sequence>
<protein>
    <submittedName>
        <fullName evidence="1">Uncharacterized protein</fullName>
    </submittedName>
</protein>
<dbReference type="EMBL" id="QTSX02002181">
    <property type="protein sequence ID" value="KAJ9077746.1"/>
    <property type="molecule type" value="Genomic_DNA"/>
</dbReference>
<evidence type="ECO:0000313" key="2">
    <source>
        <dbReference type="Proteomes" id="UP001165960"/>
    </source>
</evidence>
<evidence type="ECO:0000313" key="1">
    <source>
        <dbReference type="EMBL" id="KAJ9077746.1"/>
    </source>
</evidence>
<gene>
    <name evidence="1" type="ORF">DSO57_1013818</name>
</gene>
<reference evidence="1" key="1">
    <citation type="submission" date="2022-04" db="EMBL/GenBank/DDBJ databases">
        <title>Genome of the entomopathogenic fungus Entomophthora muscae.</title>
        <authorList>
            <person name="Elya C."/>
            <person name="Lovett B.R."/>
            <person name="Lee E."/>
            <person name="Macias A.M."/>
            <person name="Hajek A.E."/>
            <person name="De Bivort B.L."/>
            <person name="Kasson M.T."/>
            <person name="De Fine Licht H.H."/>
            <person name="Stajich J.E."/>
        </authorList>
    </citation>
    <scope>NUCLEOTIDE SEQUENCE</scope>
    <source>
        <strain evidence="1">Berkeley</strain>
    </source>
</reference>
<dbReference type="Proteomes" id="UP001165960">
    <property type="component" value="Unassembled WGS sequence"/>
</dbReference>
<name>A0ACC2TTC4_9FUNG</name>
<accession>A0ACC2TTC4</accession>